<protein>
    <recommendedName>
        <fullName evidence="4">Bile acid:Na+ symporter, BASS family</fullName>
    </recommendedName>
</protein>
<dbReference type="STRING" id="670154.SAMN04488002_0144"/>
<keyword evidence="3" id="KW-1185">Reference proteome</keyword>
<feature type="transmembrane region" description="Helical" evidence="1">
    <location>
        <begin position="194"/>
        <end position="218"/>
    </location>
</feature>
<organism evidence="2 3">
    <name type="scientific">Litoreibacter janthinus</name>
    <dbReference type="NCBI Taxonomy" id="670154"/>
    <lineage>
        <taxon>Bacteria</taxon>
        <taxon>Pseudomonadati</taxon>
        <taxon>Pseudomonadota</taxon>
        <taxon>Alphaproteobacteria</taxon>
        <taxon>Rhodobacterales</taxon>
        <taxon>Roseobacteraceae</taxon>
        <taxon>Litoreibacter</taxon>
    </lineage>
</organism>
<evidence type="ECO:0000313" key="2">
    <source>
        <dbReference type="EMBL" id="SFR32498.1"/>
    </source>
</evidence>
<reference evidence="3" key="1">
    <citation type="submission" date="2016-10" db="EMBL/GenBank/DDBJ databases">
        <authorList>
            <person name="Varghese N."/>
            <person name="Submissions S."/>
        </authorList>
    </citation>
    <scope>NUCLEOTIDE SEQUENCE [LARGE SCALE GENOMIC DNA]</scope>
    <source>
        <strain evidence="3">DSM 26921</strain>
    </source>
</reference>
<dbReference type="Gene3D" id="1.20.1530.20">
    <property type="match status" value="1"/>
</dbReference>
<feature type="transmembrane region" description="Helical" evidence="1">
    <location>
        <begin position="12"/>
        <end position="32"/>
    </location>
</feature>
<keyword evidence="1" id="KW-0472">Membrane</keyword>
<dbReference type="OrthoDB" id="7865099at2"/>
<name>A0A1I6FRH2_9RHOB</name>
<dbReference type="InterPro" id="IPR038770">
    <property type="entry name" value="Na+/solute_symporter_sf"/>
</dbReference>
<feature type="transmembrane region" description="Helical" evidence="1">
    <location>
        <begin position="38"/>
        <end position="57"/>
    </location>
</feature>
<keyword evidence="1" id="KW-1133">Transmembrane helix</keyword>
<feature type="transmembrane region" description="Helical" evidence="1">
    <location>
        <begin position="98"/>
        <end position="118"/>
    </location>
</feature>
<dbReference type="Proteomes" id="UP000199658">
    <property type="component" value="Unassembled WGS sequence"/>
</dbReference>
<sequence>MNFLRFVGRHAGIVMLGGMVVVAFLPGVSTMLRPFLPVLVSLVLGLAIARLDLGAILGELGNGRSVAGLFALLIVFGPLTCLGMVWLGQIFGASSETLLALAVFGASPPLSSAANLALLLGYNARITLKFGLLATVALPFLGPFSLGLVGVQADIAPVVMAQQIALMIAGGIFIGLALQVAIGKSKISVNSEAFNGVAALAMILFLFPLFDGVGGFVIAKPMQAFGLLCLALLLNFGGHVAVAFAARRVTDPDTASALGMMFGNRNVSFFLAVLPANPALGLFIAASQIPIYSTPAIFGRRR</sequence>
<keyword evidence="1" id="KW-0812">Transmembrane</keyword>
<feature type="transmembrane region" description="Helical" evidence="1">
    <location>
        <begin position="267"/>
        <end position="292"/>
    </location>
</feature>
<gene>
    <name evidence="2" type="ORF">SAMN04488002_0144</name>
</gene>
<evidence type="ECO:0000313" key="3">
    <source>
        <dbReference type="Proteomes" id="UP000199658"/>
    </source>
</evidence>
<feature type="transmembrane region" description="Helical" evidence="1">
    <location>
        <begin position="224"/>
        <end position="246"/>
    </location>
</feature>
<proteinExistence type="predicted"/>
<feature type="transmembrane region" description="Helical" evidence="1">
    <location>
        <begin position="69"/>
        <end position="92"/>
    </location>
</feature>
<dbReference type="AlphaFoldDB" id="A0A1I6FRH2"/>
<dbReference type="EMBL" id="FOYO01000001">
    <property type="protein sequence ID" value="SFR32498.1"/>
    <property type="molecule type" value="Genomic_DNA"/>
</dbReference>
<accession>A0A1I6FRH2</accession>
<feature type="transmembrane region" description="Helical" evidence="1">
    <location>
        <begin position="130"/>
        <end position="151"/>
    </location>
</feature>
<evidence type="ECO:0008006" key="4">
    <source>
        <dbReference type="Google" id="ProtNLM"/>
    </source>
</evidence>
<feature type="transmembrane region" description="Helical" evidence="1">
    <location>
        <begin position="163"/>
        <end position="182"/>
    </location>
</feature>
<dbReference type="RefSeq" id="WP_090211219.1">
    <property type="nucleotide sequence ID" value="NZ_FOYO01000001.1"/>
</dbReference>
<evidence type="ECO:0000256" key="1">
    <source>
        <dbReference type="SAM" id="Phobius"/>
    </source>
</evidence>